<dbReference type="Pfam" id="PF01757">
    <property type="entry name" value="Acyl_transf_3"/>
    <property type="match status" value="1"/>
</dbReference>
<dbReference type="AlphaFoldDB" id="A0A853CE62"/>
<feature type="transmembrane region" description="Helical" evidence="2">
    <location>
        <begin position="171"/>
        <end position="188"/>
    </location>
</feature>
<dbReference type="InterPro" id="IPR050879">
    <property type="entry name" value="Acyltransferase_3"/>
</dbReference>
<evidence type="ECO:0000256" key="1">
    <source>
        <dbReference type="SAM" id="MobiDB-lite"/>
    </source>
</evidence>
<feature type="transmembrane region" description="Helical" evidence="2">
    <location>
        <begin position="283"/>
        <end position="300"/>
    </location>
</feature>
<accession>A0A853CE62</accession>
<evidence type="ECO:0000259" key="3">
    <source>
        <dbReference type="Pfam" id="PF01757"/>
    </source>
</evidence>
<keyword evidence="2" id="KW-0472">Membrane</keyword>
<evidence type="ECO:0000313" key="5">
    <source>
        <dbReference type="EMBL" id="NYJ04638.1"/>
    </source>
</evidence>
<dbReference type="Pfam" id="PF19040">
    <property type="entry name" value="SGNH"/>
    <property type="match status" value="1"/>
</dbReference>
<feature type="transmembrane region" description="Helical" evidence="2">
    <location>
        <begin position="32"/>
        <end position="51"/>
    </location>
</feature>
<feature type="transmembrane region" description="Helical" evidence="2">
    <location>
        <begin position="195"/>
        <end position="214"/>
    </location>
</feature>
<proteinExistence type="predicted"/>
<dbReference type="PANTHER" id="PTHR23028">
    <property type="entry name" value="ACETYLTRANSFERASE"/>
    <property type="match status" value="1"/>
</dbReference>
<comment type="caution">
    <text evidence="5">The sequence shown here is derived from an EMBL/GenBank/DDBJ whole genome shotgun (WGS) entry which is preliminary data.</text>
</comment>
<reference evidence="5 6" key="1">
    <citation type="submission" date="2020-07" db="EMBL/GenBank/DDBJ databases">
        <title>Sequencing the genomes of 1000 actinobacteria strains.</title>
        <authorList>
            <person name="Klenk H.-P."/>
        </authorList>
    </citation>
    <scope>NUCLEOTIDE SEQUENCE [LARGE SCALE GENOMIC DNA]</scope>
    <source>
        <strain evidence="5 6">DSM 104001</strain>
    </source>
</reference>
<feature type="region of interest" description="Disordered" evidence="1">
    <location>
        <begin position="1"/>
        <end position="27"/>
    </location>
</feature>
<feature type="transmembrane region" description="Helical" evidence="2">
    <location>
        <begin position="234"/>
        <end position="250"/>
    </location>
</feature>
<feature type="transmembrane region" description="Helical" evidence="2">
    <location>
        <begin position="257"/>
        <end position="277"/>
    </location>
</feature>
<organism evidence="5 6">
    <name type="scientific">Petropleomorpha daqingensis</name>
    <dbReference type="NCBI Taxonomy" id="2026353"/>
    <lineage>
        <taxon>Bacteria</taxon>
        <taxon>Bacillati</taxon>
        <taxon>Actinomycetota</taxon>
        <taxon>Actinomycetes</taxon>
        <taxon>Geodermatophilales</taxon>
        <taxon>Geodermatophilaceae</taxon>
        <taxon>Petropleomorpha</taxon>
    </lineage>
</organism>
<evidence type="ECO:0000256" key="2">
    <source>
        <dbReference type="SAM" id="Phobius"/>
    </source>
</evidence>
<name>A0A853CE62_9ACTN</name>
<dbReference type="GO" id="GO:0016747">
    <property type="term" value="F:acyltransferase activity, transferring groups other than amino-acyl groups"/>
    <property type="evidence" value="ECO:0007669"/>
    <property type="project" value="InterPro"/>
</dbReference>
<feature type="transmembrane region" description="Helical" evidence="2">
    <location>
        <begin position="57"/>
        <end position="78"/>
    </location>
</feature>
<evidence type="ECO:0000313" key="6">
    <source>
        <dbReference type="Proteomes" id="UP000541969"/>
    </source>
</evidence>
<dbReference type="RefSeq" id="WP_179715331.1">
    <property type="nucleotide sequence ID" value="NZ_JACBZT010000001.1"/>
</dbReference>
<feature type="transmembrane region" description="Helical" evidence="2">
    <location>
        <begin position="321"/>
        <end position="340"/>
    </location>
</feature>
<dbReference type="InterPro" id="IPR043968">
    <property type="entry name" value="SGNH"/>
</dbReference>
<dbReference type="GO" id="GO:0009103">
    <property type="term" value="P:lipopolysaccharide biosynthetic process"/>
    <property type="evidence" value="ECO:0007669"/>
    <property type="project" value="TreeGrafter"/>
</dbReference>
<dbReference type="GO" id="GO:0016020">
    <property type="term" value="C:membrane"/>
    <property type="evidence" value="ECO:0007669"/>
    <property type="project" value="TreeGrafter"/>
</dbReference>
<keyword evidence="2" id="KW-1133">Transmembrane helix</keyword>
<dbReference type="PANTHER" id="PTHR23028:SF53">
    <property type="entry name" value="ACYL_TRANSF_3 DOMAIN-CONTAINING PROTEIN"/>
    <property type="match status" value="1"/>
</dbReference>
<protein>
    <submittedName>
        <fullName evidence="5">Peptidoglycan/LPS O-acetylase OafA/YrhL</fullName>
    </submittedName>
</protein>
<feature type="domain" description="SGNH" evidence="4">
    <location>
        <begin position="465"/>
        <end position="709"/>
    </location>
</feature>
<sequence>MTATMERPQDVDRPRPPASGDARPARSREVRVEIQALRALAMSLVVLYHVVPDRVPGGYVGVDVFFVVSGFLITSHLMREVRREGRIHLAQFWARRARRLLPAALLVLLVSAVAVFAFVPQTNWQGFLREIGGSALYVENWVLAGDAVNYLAADNLASPAQHYWSLSTEEQFYLVWPLLILAAVWLAARLRTRVSLVAGALGIVTVASFGYSLWATTYSPSSAYFATPARAWEFGLGGLLALLAASPLAGRDGVRAVVSWAGFGAIAFSALAFSAVTPFPGTAALWPVLGTVAVIWAGSPRGDWSPTKVADFGPVRFLGDVSYSAYLWHWPAVIILPYALGHDLGTRSKIGVLVFTVVAAWLTKVLVEDPVRTGTFLNRRRARVTFLATLLSTGLVVATAAGGWFYVQTRIDQARAAAAEFAGGGDPCFGAGAMDADRGCANPFAVTSTVDPAFAKDDLSSGMFCLTNDTSTELAPCRHDVAGSTGTVALIGDSHAASWWEAVQGLADDQRLSAVLYAHSGCPALSTDSFTGPRMDPAQPAACAEWSRDVIAAVAADPSVTTVFTTYRSDIYKYVTPDGSLVNQWPAPVVQSALQPLVDAGKKVYVIRALPTTNGVSPDGELGDREVPVPDCIGASHTTEDPCAGPRSERVTPDSIADGVQGMRGVQVLDLTDSFCDPRLCHAVIGGVVVYWDGSHITKTFSTSLAPFLTTAWLAHGGDGPGR</sequence>
<dbReference type="InterPro" id="IPR002656">
    <property type="entry name" value="Acyl_transf_3_dom"/>
</dbReference>
<evidence type="ECO:0000259" key="4">
    <source>
        <dbReference type="Pfam" id="PF19040"/>
    </source>
</evidence>
<feature type="transmembrane region" description="Helical" evidence="2">
    <location>
        <begin position="346"/>
        <end position="363"/>
    </location>
</feature>
<feature type="domain" description="Acyltransferase 3" evidence="3">
    <location>
        <begin position="33"/>
        <end position="362"/>
    </location>
</feature>
<keyword evidence="2" id="KW-0812">Transmembrane</keyword>
<keyword evidence="6" id="KW-1185">Reference proteome</keyword>
<gene>
    <name evidence="5" type="ORF">GGQ55_000916</name>
</gene>
<feature type="transmembrane region" description="Helical" evidence="2">
    <location>
        <begin position="99"/>
        <end position="119"/>
    </location>
</feature>
<feature type="transmembrane region" description="Helical" evidence="2">
    <location>
        <begin position="384"/>
        <end position="407"/>
    </location>
</feature>
<dbReference type="Proteomes" id="UP000541969">
    <property type="component" value="Unassembled WGS sequence"/>
</dbReference>
<dbReference type="EMBL" id="JACBZT010000001">
    <property type="protein sequence ID" value="NYJ04638.1"/>
    <property type="molecule type" value="Genomic_DNA"/>
</dbReference>